<comment type="caution">
    <text evidence="2">The sequence shown here is derived from an EMBL/GenBank/DDBJ whole genome shotgun (WGS) entry which is preliminary data.</text>
</comment>
<accession>A0A3N9TD59</accession>
<dbReference type="Gene3D" id="3.10.450.50">
    <property type="match status" value="1"/>
</dbReference>
<dbReference type="Proteomes" id="UP000281112">
    <property type="component" value="Unassembled WGS sequence"/>
</dbReference>
<dbReference type="OrthoDB" id="1115105at2"/>
<sequence>MCMNVEHFIKVYTELNRDNLDLVTSIYHPDIEFQDPAHKLNGLSALLGYFRGLYSNVSSCQFNIFNVDIVEDKAYLMWEMTYSHPKLNHKKPITVQGASLIRFKDGLVIYHRDFLDLGAMLYEHIPLVGNVIKALKRRMAS</sequence>
<organism evidence="2 3">
    <name type="scientific">Vibrio viridaestus</name>
    <dbReference type="NCBI Taxonomy" id="2487322"/>
    <lineage>
        <taxon>Bacteria</taxon>
        <taxon>Pseudomonadati</taxon>
        <taxon>Pseudomonadota</taxon>
        <taxon>Gammaproteobacteria</taxon>
        <taxon>Vibrionales</taxon>
        <taxon>Vibrionaceae</taxon>
        <taxon>Vibrio</taxon>
    </lineage>
</organism>
<proteinExistence type="predicted"/>
<dbReference type="SUPFAM" id="SSF54427">
    <property type="entry name" value="NTF2-like"/>
    <property type="match status" value="1"/>
</dbReference>
<feature type="domain" description="SnoaL-like" evidence="1">
    <location>
        <begin position="11"/>
        <end position="111"/>
    </location>
</feature>
<evidence type="ECO:0000313" key="3">
    <source>
        <dbReference type="Proteomes" id="UP000281112"/>
    </source>
</evidence>
<evidence type="ECO:0000259" key="1">
    <source>
        <dbReference type="Pfam" id="PF12680"/>
    </source>
</evidence>
<evidence type="ECO:0000313" key="2">
    <source>
        <dbReference type="EMBL" id="RQW61989.1"/>
    </source>
</evidence>
<reference evidence="2 3" key="1">
    <citation type="submission" date="2018-11" db="EMBL/GenBank/DDBJ databases">
        <title>Vibrio LJC006 sp. nov., isolated from seawater during the bloom of the enteromorpha.</title>
        <authorList>
            <person name="Liang J."/>
        </authorList>
    </citation>
    <scope>NUCLEOTIDE SEQUENCE [LARGE SCALE GENOMIC DNA]</scope>
    <source>
        <strain evidence="2 3">LJC006</strain>
    </source>
</reference>
<keyword evidence="3" id="KW-1185">Reference proteome</keyword>
<dbReference type="EMBL" id="RJVQ01000008">
    <property type="protein sequence ID" value="RQW61989.1"/>
    <property type="molecule type" value="Genomic_DNA"/>
</dbReference>
<name>A0A3N9TD59_9VIBR</name>
<dbReference type="InterPro" id="IPR037401">
    <property type="entry name" value="SnoaL-like"/>
</dbReference>
<dbReference type="InterPro" id="IPR032710">
    <property type="entry name" value="NTF2-like_dom_sf"/>
</dbReference>
<gene>
    <name evidence="2" type="ORF">EES38_16600</name>
</gene>
<dbReference type="Pfam" id="PF12680">
    <property type="entry name" value="SnoaL_2"/>
    <property type="match status" value="1"/>
</dbReference>
<protein>
    <submittedName>
        <fullName evidence="2">Nuclear transport factor 2 family protein</fullName>
    </submittedName>
</protein>
<dbReference type="AlphaFoldDB" id="A0A3N9TD59"/>